<protein>
    <submittedName>
        <fullName evidence="1">Putative 2-oxoglutarate-Fe(II)-dependent oxygenase superfamily protein</fullName>
    </submittedName>
</protein>
<dbReference type="Gene3D" id="2.60.120.620">
    <property type="entry name" value="q2cbj1_9rhob like domain"/>
    <property type="match status" value="1"/>
</dbReference>
<accession>A0A2T5GG88</accession>
<dbReference type="Pfam" id="PF13759">
    <property type="entry name" value="2OG-FeII_Oxy_5"/>
    <property type="match status" value="1"/>
</dbReference>
<evidence type="ECO:0000313" key="2">
    <source>
        <dbReference type="Proteomes" id="UP000244189"/>
    </source>
</evidence>
<name>A0A2T5GG88_9SPHN</name>
<dbReference type="RefSeq" id="WP_107960022.1">
    <property type="nucleotide sequence ID" value="NZ_QAOG01000009.1"/>
</dbReference>
<dbReference type="Proteomes" id="UP000244189">
    <property type="component" value="Unassembled WGS sequence"/>
</dbReference>
<dbReference type="Gene3D" id="1.25.40.10">
    <property type="entry name" value="Tetratricopeptide repeat domain"/>
    <property type="match status" value="1"/>
</dbReference>
<dbReference type="Pfam" id="PF14559">
    <property type="entry name" value="TPR_19"/>
    <property type="match status" value="2"/>
</dbReference>
<dbReference type="EMBL" id="QAOG01000009">
    <property type="protein sequence ID" value="PTQ58334.1"/>
    <property type="molecule type" value="Genomic_DNA"/>
</dbReference>
<reference evidence="1 2" key="1">
    <citation type="submission" date="2018-04" db="EMBL/GenBank/DDBJ databases">
        <title>Genomic Encyclopedia of Type Strains, Phase III (KMG-III): the genomes of soil and plant-associated and newly described type strains.</title>
        <authorList>
            <person name="Whitman W."/>
        </authorList>
    </citation>
    <scope>NUCLEOTIDE SEQUENCE [LARGE SCALE GENOMIC DNA]</scope>
    <source>
        <strain evidence="1 2">MA101b</strain>
    </source>
</reference>
<keyword evidence="2" id="KW-1185">Reference proteome</keyword>
<comment type="caution">
    <text evidence="1">The sequence shown here is derived from an EMBL/GenBank/DDBJ whole genome shotgun (WGS) entry which is preliminary data.</text>
</comment>
<evidence type="ECO:0000313" key="1">
    <source>
        <dbReference type="EMBL" id="PTQ58334.1"/>
    </source>
</evidence>
<gene>
    <name evidence="1" type="ORF">C8J26_3935</name>
</gene>
<proteinExistence type="predicted"/>
<dbReference type="SUPFAM" id="SSF48452">
    <property type="entry name" value="TPR-like"/>
    <property type="match status" value="1"/>
</dbReference>
<sequence>MLIRPEPAKALSARRECEIVRTAVARNPGSAPLRLRLARLLNQLDAFDEAIAVLTAPEAGTLDCAGWLALAAARFARDQPGDTALAGDAATHAATLATTDAERSAALADQAKALVRMDRHAAARDRLTEALRHDPGNTNACRRLVTLLLRAGDAEAVIAVTDRLAAQGIGHARLFAARMLAFARLGRIDEARAITDLAAFRYRRPLMPPPGWADIAAFNAALVEELKTHPGLRYERHGTASHGTWRIDALATGAAPIARALLAQIAATAERHVASLSAIAHPWLAARPEHGELRSWCVITKGEGFEHWHAHPFGWMSGVYYAQVPDTVVTGSDSGGCIAFGLPDGLIGAEMAARFGEDLVRPQPGLLMLFPSHSYHRTFPHGAAQRRICISFDIWPA</sequence>
<dbReference type="InterPro" id="IPR012668">
    <property type="entry name" value="CHP02466"/>
</dbReference>
<organism evidence="1 2">
    <name type="scientific">Sphingomonas aurantiaca</name>
    <dbReference type="NCBI Taxonomy" id="185949"/>
    <lineage>
        <taxon>Bacteria</taxon>
        <taxon>Pseudomonadati</taxon>
        <taxon>Pseudomonadota</taxon>
        <taxon>Alphaproteobacteria</taxon>
        <taxon>Sphingomonadales</taxon>
        <taxon>Sphingomonadaceae</taxon>
        <taxon>Sphingomonas</taxon>
    </lineage>
</organism>
<dbReference type="InterPro" id="IPR011990">
    <property type="entry name" value="TPR-like_helical_dom_sf"/>
</dbReference>
<dbReference type="AlphaFoldDB" id="A0A2T5GG88"/>